<reference evidence="2" key="2">
    <citation type="submission" date="2021-04" db="EMBL/GenBank/DDBJ databases">
        <authorList>
            <person name="Gilroy R."/>
        </authorList>
    </citation>
    <scope>NUCLEOTIDE SEQUENCE</scope>
    <source>
        <strain evidence="2">ChiBcec1-1093</strain>
    </source>
</reference>
<evidence type="ECO:0000313" key="3">
    <source>
        <dbReference type="Proteomes" id="UP000824101"/>
    </source>
</evidence>
<dbReference type="AlphaFoldDB" id="A0A9D2GHP8"/>
<reference evidence="2" key="1">
    <citation type="journal article" date="2021" name="PeerJ">
        <title>Extensive microbial diversity within the chicken gut microbiome revealed by metagenomics and culture.</title>
        <authorList>
            <person name="Gilroy R."/>
            <person name="Ravi A."/>
            <person name="Getino M."/>
            <person name="Pursley I."/>
            <person name="Horton D.L."/>
            <person name="Alikhan N.F."/>
            <person name="Baker D."/>
            <person name="Gharbi K."/>
            <person name="Hall N."/>
            <person name="Watson M."/>
            <person name="Adriaenssens E.M."/>
            <person name="Foster-Nyarko E."/>
            <person name="Jarju S."/>
            <person name="Secka A."/>
            <person name="Antonio M."/>
            <person name="Oren A."/>
            <person name="Chaudhuri R.R."/>
            <person name="La Ragione R."/>
            <person name="Hildebrand F."/>
            <person name="Pallen M.J."/>
        </authorList>
    </citation>
    <scope>NUCLEOTIDE SEQUENCE</scope>
    <source>
        <strain evidence="2">ChiBcec1-1093</strain>
    </source>
</reference>
<comment type="caution">
    <text evidence="2">The sequence shown here is derived from an EMBL/GenBank/DDBJ whole genome shotgun (WGS) entry which is preliminary data.</text>
</comment>
<proteinExistence type="predicted"/>
<dbReference type="InterPro" id="IPR016181">
    <property type="entry name" value="Acyl_CoA_acyltransferase"/>
</dbReference>
<evidence type="ECO:0000313" key="2">
    <source>
        <dbReference type="EMBL" id="HIZ79874.1"/>
    </source>
</evidence>
<dbReference type="Gene3D" id="3.40.630.30">
    <property type="match status" value="1"/>
</dbReference>
<name>A0A9D2GHP8_9FIRM</name>
<gene>
    <name evidence="2" type="ORF">IAA17_08820</name>
</gene>
<accession>A0A9D2GHP8</accession>
<dbReference type="GO" id="GO:0016747">
    <property type="term" value="F:acyltransferase activity, transferring groups other than amino-acyl groups"/>
    <property type="evidence" value="ECO:0007669"/>
    <property type="project" value="InterPro"/>
</dbReference>
<dbReference type="PROSITE" id="PS51186">
    <property type="entry name" value="GNAT"/>
    <property type="match status" value="1"/>
</dbReference>
<feature type="domain" description="N-acetyltransferase" evidence="1">
    <location>
        <begin position="1"/>
        <end position="143"/>
    </location>
</feature>
<dbReference type="Proteomes" id="UP000824101">
    <property type="component" value="Unassembled WGS sequence"/>
</dbReference>
<evidence type="ECO:0000259" key="1">
    <source>
        <dbReference type="PROSITE" id="PS51186"/>
    </source>
</evidence>
<protein>
    <submittedName>
        <fullName evidence="2">GNAT family N-acetyltransferase</fullName>
    </submittedName>
</protein>
<dbReference type="EMBL" id="DXBC01000141">
    <property type="protein sequence ID" value="HIZ79874.1"/>
    <property type="molecule type" value="Genomic_DNA"/>
</dbReference>
<dbReference type="InterPro" id="IPR000182">
    <property type="entry name" value="GNAT_dom"/>
</dbReference>
<organism evidence="2 3">
    <name type="scientific">Candidatus Lachnoclostridium stercorigallinarum</name>
    <dbReference type="NCBI Taxonomy" id="2838634"/>
    <lineage>
        <taxon>Bacteria</taxon>
        <taxon>Bacillati</taxon>
        <taxon>Bacillota</taxon>
        <taxon>Clostridia</taxon>
        <taxon>Lachnospirales</taxon>
        <taxon>Lachnospiraceae</taxon>
    </lineage>
</organism>
<dbReference type="SUPFAM" id="SSF55729">
    <property type="entry name" value="Acyl-CoA N-acyltransferases (Nat)"/>
    <property type="match status" value="1"/>
</dbReference>
<dbReference type="Pfam" id="PF00583">
    <property type="entry name" value="Acetyltransf_1"/>
    <property type="match status" value="1"/>
</dbReference>
<sequence>MLMTDPMERFEEIYRIYKISFPQVERRTKEDQRKIMENPRVKVWTAEKDGRIAAFLVGWELESCVYLEHLATDPACRGGGLGKGLVGESIRDANERRLPLILEIEPVTEEKPDTVRRAAFYERLGFVINRFPYEQPPLRKGAEGCPLWIVTYGTSMDEKEFFPCKKEIYRQVYGCSLQEV</sequence>